<gene>
    <name evidence="2" type="ORF">B5E41_18965</name>
</gene>
<name>A0A246DSW0_9HYPH</name>
<evidence type="ECO:0000313" key="2">
    <source>
        <dbReference type="EMBL" id="OWO93367.1"/>
    </source>
</evidence>
<feature type="compositionally biased region" description="Low complexity" evidence="1">
    <location>
        <begin position="131"/>
        <end position="152"/>
    </location>
</feature>
<accession>A0A246DSW0</accession>
<protein>
    <submittedName>
        <fullName evidence="2">Uncharacterized protein</fullName>
    </submittedName>
</protein>
<dbReference type="EMBL" id="MXPU01000012">
    <property type="protein sequence ID" value="OWO93367.1"/>
    <property type="molecule type" value="Genomic_DNA"/>
</dbReference>
<sequence length="204" mass="20351">MTTKGAAKKTTSVKAPAEKSAKKPAAQLAGLNSLKRNFHALMKTADPRMAAIAAYATAYAQYELANGVAPPADDPVLGDAALTAALASATKTGTLTPEALAWAKDTLGIGTAVGTIDQMRDALAAAAPIAEEPVAETPTTETPATETPTGETAEGETTDPSATAETPEAETGSTEEVSGTTESAPAVDSTETSATATSTEATGL</sequence>
<evidence type="ECO:0000256" key="1">
    <source>
        <dbReference type="SAM" id="MobiDB-lite"/>
    </source>
</evidence>
<dbReference type="Proteomes" id="UP000197269">
    <property type="component" value="Unassembled WGS sequence"/>
</dbReference>
<feature type="region of interest" description="Disordered" evidence="1">
    <location>
        <begin position="1"/>
        <end position="24"/>
    </location>
</feature>
<organism evidence="2 3">
    <name type="scientific">Rhizobium esperanzae</name>
    <dbReference type="NCBI Taxonomy" id="1967781"/>
    <lineage>
        <taxon>Bacteria</taxon>
        <taxon>Pseudomonadati</taxon>
        <taxon>Pseudomonadota</taxon>
        <taxon>Alphaproteobacteria</taxon>
        <taxon>Hyphomicrobiales</taxon>
        <taxon>Rhizobiaceae</taxon>
        <taxon>Rhizobium/Agrobacterium group</taxon>
        <taxon>Rhizobium</taxon>
    </lineage>
</organism>
<comment type="caution">
    <text evidence="2">The sequence shown here is derived from an EMBL/GenBank/DDBJ whole genome shotgun (WGS) entry which is preliminary data.</text>
</comment>
<feature type="compositionally biased region" description="Polar residues" evidence="1">
    <location>
        <begin position="1"/>
        <end position="13"/>
    </location>
</feature>
<reference evidence="2 3" key="1">
    <citation type="submission" date="2017-03" db="EMBL/GenBank/DDBJ databases">
        <title>Genome of strain Rhizobium sp. CNPSo 668.</title>
        <authorList>
            <person name="Ribeiro R."/>
        </authorList>
    </citation>
    <scope>NUCLEOTIDE SEQUENCE [LARGE SCALE GENOMIC DNA]</scope>
    <source>
        <strain evidence="2 3">CNPSo 668</strain>
    </source>
</reference>
<feature type="region of interest" description="Disordered" evidence="1">
    <location>
        <begin position="131"/>
        <end position="204"/>
    </location>
</feature>
<feature type="compositionally biased region" description="Low complexity" evidence="1">
    <location>
        <begin position="169"/>
        <end position="204"/>
    </location>
</feature>
<dbReference type="AlphaFoldDB" id="A0A246DSW0"/>
<evidence type="ECO:0000313" key="3">
    <source>
        <dbReference type="Proteomes" id="UP000197269"/>
    </source>
</evidence>
<proteinExistence type="predicted"/>